<dbReference type="InterPro" id="IPR036875">
    <property type="entry name" value="Znf_CCHC_sf"/>
</dbReference>
<feature type="region of interest" description="Disordered" evidence="2">
    <location>
        <begin position="540"/>
        <end position="560"/>
    </location>
</feature>
<evidence type="ECO:0000259" key="3">
    <source>
        <dbReference type="PROSITE" id="PS50158"/>
    </source>
</evidence>
<feature type="domain" description="CCHC-type" evidence="3">
    <location>
        <begin position="568"/>
        <end position="581"/>
    </location>
</feature>
<evidence type="ECO:0000256" key="2">
    <source>
        <dbReference type="SAM" id="MobiDB-lite"/>
    </source>
</evidence>
<dbReference type="GO" id="GO:0008270">
    <property type="term" value="F:zinc ion binding"/>
    <property type="evidence" value="ECO:0007669"/>
    <property type="project" value="UniProtKB-KW"/>
</dbReference>
<comment type="caution">
    <text evidence="4">The sequence shown here is derived from an EMBL/GenBank/DDBJ whole genome shotgun (WGS) entry which is preliminary data.</text>
</comment>
<dbReference type="PROSITE" id="PS50158">
    <property type="entry name" value="ZF_CCHC"/>
    <property type="match status" value="1"/>
</dbReference>
<dbReference type="OrthoDB" id="10307313at2759"/>
<dbReference type="GO" id="GO:0003676">
    <property type="term" value="F:nucleic acid binding"/>
    <property type="evidence" value="ECO:0007669"/>
    <property type="project" value="InterPro"/>
</dbReference>
<reference evidence="4 5" key="1">
    <citation type="submission" date="2016-02" db="EMBL/GenBank/DDBJ databases">
        <title>Genome analysis of coral dinoflagellate symbionts highlights evolutionary adaptations to a symbiotic lifestyle.</title>
        <authorList>
            <person name="Aranda M."/>
            <person name="Li Y."/>
            <person name="Liew Y.J."/>
            <person name="Baumgarten S."/>
            <person name="Simakov O."/>
            <person name="Wilson M."/>
            <person name="Piel J."/>
            <person name="Ashoor H."/>
            <person name="Bougouffa S."/>
            <person name="Bajic V.B."/>
            <person name="Ryu T."/>
            <person name="Ravasi T."/>
            <person name="Bayer T."/>
            <person name="Micklem G."/>
            <person name="Kim H."/>
            <person name="Bhak J."/>
            <person name="Lajeunesse T.C."/>
            <person name="Voolstra C.R."/>
        </authorList>
    </citation>
    <scope>NUCLEOTIDE SEQUENCE [LARGE SCALE GENOMIC DNA]</scope>
    <source>
        <strain evidence="4 5">CCMP2467</strain>
    </source>
</reference>
<accession>A0A1Q9DU08</accession>
<sequence>MGDALAAKLAKGASELRFLLTQHKVADDIQGELSENGVDAVAKFAAAATDEADLKKMLKDSFSIDPTESLKLCAQAAGVVVAWKTAVSRVERQAEAEATHEVRDIAKPIPSAAYISMRQAFSAKFGELEDKHIPAKEFIENWERRYFPTGTLRARSSLKKGGSKTAMPSGPEQLRLRLTVLQNTLIMIQLRHPSRREPEDVTFALFEKYKEYLLCDDCYGLRSSEDSGSLVPPWSLVLSYEHAIRKHAYKVMATAGYSFGAALVHAYKAGPQDSAALQLAPPPAAVRKSYLDRIAAEEFDAVLLSPPCASFSRATWANFKGPRPVRSYEHPRGLEMLTPVERDRAILGNIFADFSYEVATLVADGAATFLAMEQPEDLGALAPPIYVAVAPASRPSPEGATALTHFPPLKEGASVLEYTLGYERLITEYEKLSSARYPEDLKISTLMSGLPQDIKRYLQLQIEDSTPCNGLHSTLLYVKRACQAHASSGAGSWKGKKGDVGKDKGKKGKGDKGSWHNKGYDQAKGYKGYANFKGNVKGKFGGGKGKERGKKSFGSGFGSPGGKGKGPCFICGRMGHRAAECHLRVRVQQVRRLELAHDVLMEEIFDETEAGEVGEPLWESHVHDLSWYESEEVWDEGWDEYDGFGGYVRMVAEIVEPAEHELLEDVQSECGSSCSLPSTSTLHFSLCDEDEVDSQCELDCGAESDWVLLQQARAEEAELCVRAVAEGHEVILDSGDDVTVVAMHMRNSVAATMKILRTEEAQVRMVVELGESFVNSLKRRGWQLNENGQPAHVNNSSSTTTDPSEMYDPEVLARRTTLVQQSGRRYTVFECGEYWEPKPVMEI</sequence>
<keyword evidence="5" id="KW-1185">Reference proteome</keyword>
<keyword evidence="1" id="KW-0479">Metal-binding</keyword>
<keyword evidence="1" id="KW-0863">Zinc-finger</keyword>
<dbReference type="EMBL" id="LSRX01000389">
    <property type="protein sequence ID" value="OLP98665.1"/>
    <property type="molecule type" value="Genomic_DNA"/>
</dbReference>
<protein>
    <recommendedName>
        <fullName evidence="3">CCHC-type domain-containing protein</fullName>
    </recommendedName>
</protein>
<dbReference type="Proteomes" id="UP000186817">
    <property type="component" value="Unassembled WGS sequence"/>
</dbReference>
<feature type="compositionally biased region" description="Basic and acidic residues" evidence="2">
    <location>
        <begin position="496"/>
        <end position="519"/>
    </location>
</feature>
<dbReference type="InterPro" id="IPR001878">
    <property type="entry name" value="Znf_CCHC"/>
</dbReference>
<dbReference type="SUPFAM" id="SSF57756">
    <property type="entry name" value="Retrovirus zinc finger-like domains"/>
    <property type="match status" value="1"/>
</dbReference>
<gene>
    <name evidence="4" type="ORF">AK812_SmicGene18856</name>
</gene>
<feature type="region of interest" description="Disordered" evidence="2">
    <location>
        <begin position="488"/>
        <end position="519"/>
    </location>
</feature>
<evidence type="ECO:0000313" key="5">
    <source>
        <dbReference type="Proteomes" id="UP000186817"/>
    </source>
</evidence>
<evidence type="ECO:0000256" key="1">
    <source>
        <dbReference type="PROSITE-ProRule" id="PRU00047"/>
    </source>
</evidence>
<proteinExistence type="predicted"/>
<evidence type="ECO:0000313" key="4">
    <source>
        <dbReference type="EMBL" id="OLP98665.1"/>
    </source>
</evidence>
<organism evidence="4 5">
    <name type="scientific">Symbiodinium microadriaticum</name>
    <name type="common">Dinoflagellate</name>
    <name type="synonym">Zooxanthella microadriatica</name>
    <dbReference type="NCBI Taxonomy" id="2951"/>
    <lineage>
        <taxon>Eukaryota</taxon>
        <taxon>Sar</taxon>
        <taxon>Alveolata</taxon>
        <taxon>Dinophyceae</taxon>
        <taxon>Suessiales</taxon>
        <taxon>Symbiodiniaceae</taxon>
        <taxon>Symbiodinium</taxon>
    </lineage>
</organism>
<keyword evidence="1" id="KW-0862">Zinc</keyword>
<dbReference type="AlphaFoldDB" id="A0A1Q9DU08"/>
<feature type="region of interest" description="Disordered" evidence="2">
    <location>
        <begin position="786"/>
        <end position="805"/>
    </location>
</feature>
<name>A0A1Q9DU08_SYMMI</name>
<feature type="compositionally biased region" description="Polar residues" evidence="2">
    <location>
        <begin position="786"/>
        <end position="803"/>
    </location>
</feature>